<sequence>MSASVKLRFIDEDGVTERSKHSIRVPPTTSTAMAAALPPSTSTAMATALPPSTPTSMAAPPSPYDRVLMDDGSSEPSKSAAASLNMDGRNFYESNQEASWIKSVRLRRLYCLAANFRRLVLAVYDEARVLGISTTTTPTILLLGSESAIAFCIAVDDMDFQALGRFAKSLHSYMEMVSVSNVKYDPKESATERVSSLDASNDV</sequence>
<dbReference type="Proteomes" id="UP000887578">
    <property type="component" value="Unplaced"/>
</dbReference>
<dbReference type="WBParaSite" id="PDA_v2.g4794.t1">
    <property type="protein sequence ID" value="PDA_v2.g4794.t1"/>
    <property type="gene ID" value="PDA_v2.g4794"/>
</dbReference>
<keyword evidence="2" id="KW-1185">Reference proteome</keyword>
<evidence type="ECO:0000313" key="3">
    <source>
        <dbReference type="WBParaSite" id="PDA_v2.g4794.t1"/>
    </source>
</evidence>
<name>A0A914R0B6_9BILA</name>
<reference evidence="3" key="1">
    <citation type="submission" date="2022-11" db="UniProtKB">
        <authorList>
            <consortium name="WormBaseParasite"/>
        </authorList>
    </citation>
    <scope>IDENTIFICATION</scope>
</reference>
<evidence type="ECO:0000313" key="2">
    <source>
        <dbReference type="Proteomes" id="UP000887578"/>
    </source>
</evidence>
<evidence type="ECO:0000256" key="1">
    <source>
        <dbReference type="SAM" id="MobiDB-lite"/>
    </source>
</evidence>
<proteinExistence type="predicted"/>
<protein>
    <submittedName>
        <fullName evidence="3">Uncharacterized protein</fullName>
    </submittedName>
</protein>
<accession>A0A914R0B6</accession>
<feature type="region of interest" description="Disordered" evidence="1">
    <location>
        <begin position="18"/>
        <end position="81"/>
    </location>
</feature>
<organism evidence="2 3">
    <name type="scientific">Panagrolaimus davidi</name>
    <dbReference type="NCBI Taxonomy" id="227884"/>
    <lineage>
        <taxon>Eukaryota</taxon>
        <taxon>Metazoa</taxon>
        <taxon>Ecdysozoa</taxon>
        <taxon>Nematoda</taxon>
        <taxon>Chromadorea</taxon>
        <taxon>Rhabditida</taxon>
        <taxon>Tylenchina</taxon>
        <taxon>Panagrolaimomorpha</taxon>
        <taxon>Panagrolaimoidea</taxon>
        <taxon>Panagrolaimidae</taxon>
        <taxon>Panagrolaimus</taxon>
    </lineage>
</organism>
<dbReference type="AlphaFoldDB" id="A0A914R0B6"/>
<feature type="compositionally biased region" description="Low complexity" evidence="1">
    <location>
        <begin position="26"/>
        <end position="59"/>
    </location>
</feature>